<organism evidence="1">
    <name type="scientific">Hexamita inflata</name>
    <dbReference type="NCBI Taxonomy" id="28002"/>
    <lineage>
        <taxon>Eukaryota</taxon>
        <taxon>Metamonada</taxon>
        <taxon>Diplomonadida</taxon>
        <taxon>Hexamitidae</taxon>
        <taxon>Hexamitinae</taxon>
        <taxon>Hexamita</taxon>
    </lineage>
</organism>
<dbReference type="EMBL" id="CAXDID020000712">
    <property type="protein sequence ID" value="CAL6111626.1"/>
    <property type="molecule type" value="Genomic_DNA"/>
</dbReference>
<keyword evidence="3" id="KW-1185">Reference proteome</keyword>
<evidence type="ECO:0000313" key="1">
    <source>
        <dbReference type="EMBL" id="CAI9973400.1"/>
    </source>
</evidence>
<reference evidence="2 3" key="2">
    <citation type="submission" date="2024-07" db="EMBL/GenBank/DDBJ databases">
        <authorList>
            <person name="Akdeniz Z."/>
        </authorList>
    </citation>
    <scope>NUCLEOTIDE SEQUENCE [LARGE SCALE GENOMIC DNA]</scope>
</reference>
<accession>A0AA86RVL7</accession>
<protein>
    <submittedName>
        <fullName evidence="1">Uncharacterized protein</fullName>
    </submittedName>
</protein>
<name>A0AA86RVL7_9EUKA</name>
<proteinExistence type="predicted"/>
<comment type="caution">
    <text evidence="1">The sequence shown here is derived from an EMBL/GenBank/DDBJ whole genome shotgun (WGS) entry which is preliminary data.</text>
</comment>
<dbReference type="EMBL" id="CATOUU010001122">
    <property type="protein sequence ID" value="CAI9973400.1"/>
    <property type="molecule type" value="Genomic_DNA"/>
</dbReference>
<gene>
    <name evidence="1" type="ORF">HINF_LOCUS61045</name>
    <name evidence="2" type="ORF">HINF_LOCUS76498</name>
</gene>
<evidence type="ECO:0000313" key="2">
    <source>
        <dbReference type="EMBL" id="CAL6111626.1"/>
    </source>
</evidence>
<evidence type="ECO:0000313" key="3">
    <source>
        <dbReference type="Proteomes" id="UP001642409"/>
    </source>
</evidence>
<reference evidence="1" key="1">
    <citation type="submission" date="2023-06" db="EMBL/GenBank/DDBJ databases">
        <authorList>
            <person name="Kurt Z."/>
        </authorList>
    </citation>
    <scope>NUCLEOTIDE SEQUENCE</scope>
</reference>
<dbReference type="Proteomes" id="UP001642409">
    <property type="component" value="Unassembled WGS sequence"/>
</dbReference>
<sequence>MSDLVGFIQKLIELTKDKQKKVILQRLSDDIKKLPETSNPADKFKDNHELLMNIFMTGSEYVKGSSTSHLVGSMKLIKLLLIYLEASPSDQMTVSLTLKYILQDMPATKEEVSEELTYLIVSLTDCPELFAPPLQKLAFIRLYELTLQKGIKIEHKAIVELAIQKLYLFTFNTESSTNTIITTYFNFSLTSDDTAIDLQGVTIQKMNPLIILNTVLTIGRQIKDQDKIMSLYRTIMKRKFQQQKFNDENNKFFGSSSLPEGFRIKDFCQSQVVYLYALAQQVKIKQPMLNQVLFAMMQLQICLSEHVTEEIKYDFLLTLFDQIKNIAEEDQFYQYTIILGMTNCFVKHLFQIDKLSNEIILTVLKHVSNYFMVLKQLQQQHYRFVANPGTFVSEIFEHNNTDLNFFTASYVANPSQLQYYKFKDQQALITMFSLDIMMVLMKAYQDKKLPKLEIENLNLFFNLCKYFINEFGKIDTSINLTACCVSTMCAMLRQLESESMDKYLYGEILSFILQTPKIMIQKDQNQPWTAPFKIQNKASMSKIYTIIVSELFNLKQIALDDFIDLHYTGMSLILSMYMQPNTNLGFSEFQQYIIKGKDNDRELVDAFSSFYNIKIDEEDQFDRKYVICQHEQYLDSLCQIILNEVTPKKYVELFSQILVNEFVFIKENEIQPILDLAMSELFGKVVFKQLEQKQLKQKARKLLTELIKYQLIAKHKDAELTDHYKPMQNYLQTINSDKFVEFNFFNPVKSMFKSDDLGFVVDLVIQIVQFTIDHNLQLTNIEQVEQFLTEYLDENKFNCQQSFVQLINLLAGSEKVQELTLQTQQHLLEMLFDIINNFYEGRMQCPMDEAYFVHAASDFFKSTNFVQIFYEVAEYLYMQCINSVAGSKLVVSYLGFIQQVLVCSHGSYLISSEKLSKTAMVQLIHLYVGKIGDTIILQYKDNQTASNLRNFEELLKIYSVLILYAADKFNDLAGYAVSGYINSFTDLDENCFKLQVQYLLQLITEDTLLKILFFNDQEEDSFWSACRLIKEGVKFQQYPTVFKKQLLKIFTTYCHEKQSMMFLENNLRNFLLLLKKIEPAKIYDEEILDILCTLSIQYDIFQNTMYNEENLLSQSTISMLPVTLAYLIQRQLEEFLTDKSTQFKLSAVNILTPMLCQTPNVVSVKNLLRIIQLQYDSVEEADAKQQIFDCVKNFATNNNTAAVGPYCPQMFTHVLLTMLRQVEMDEENLQAILDIARSLLKEPIGSVTAKVHVMFVLFEVYKSTKSTAIFDALQAQLEQFIEFWLPSIEKFDTSRRVYSVADFRFNQESSFTVFDQKLFVVPNKELDPEEQKVEIKPLPQNLVGGCSVSLKYFGDACHSFVLLIIKELYQLNKHEIDLFLLTQFKKAAQNYQRNHVHDANFLTFADMFLDLEKQNLTKVYKCACRLFEQANWLIQLRTRFFDELGEAQGFE</sequence>